<dbReference type="STRING" id="135651.G0NAP5"/>
<keyword evidence="10" id="KW-1185">Reference proteome</keyword>
<evidence type="ECO:0000256" key="1">
    <source>
        <dbReference type="ARBA" id="ARBA00004141"/>
    </source>
</evidence>
<comment type="subcellular location">
    <subcellularLocation>
        <location evidence="1 8">Membrane</location>
        <topology evidence="1 8">Multi-pass membrane protein</topology>
    </subcellularLocation>
</comment>
<dbReference type="Pfam" id="PF01384">
    <property type="entry name" value="PHO4"/>
    <property type="match status" value="1"/>
</dbReference>
<evidence type="ECO:0000256" key="4">
    <source>
        <dbReference type="ARBA" id="ARBA00022592"/>
    </source>
</evidence>
<dbReference type="PANTHER" id="PTHR11101">
    <property type="entry name" value="PHOSPHATE TRANSPORTER"/>
    <property type="match status" value="1"/>
</dbReference>
<sequence length="489" mass="53470">MNFNSHLALNPQYYSPLTSLPPIPLAEVPQAYKPFPHYNLEAVQWSLLFGVCFLLGVGMGANDVADAFGTSVGTGTVTVTQAFILATIVEMMGSVASGFAGDGKALHIVDTSSYADNPDELVIGQIAMLVGCATWLIVATFYSMPVSSIHSLLGATMGFSFVLRGFGGIIWHRVWIVVAIWVLSPIASAIFTLITFFLLDVAILRADNPVKRGLFLLPGIYAIVVFTNVFLFFQDGSRILRFDEIPFMYTVAVSMIIAALAGFLALLVVGPIMKRRLKKNTQQLPRIASSLSYSFPVRPRGWLRKAVYWAFPPMRNDDQKAVRLFSFLQVLTACFAGFAHGANDVTNCVAPIRDLIHMYNQGYQEDNTKLNISIYVGLLTTLAVLMGIWTLGIRVIRTVGENFAKMNPATGFSVEFGAAVCALATNMYNIPQSMTHCLVGSIFGLGLVRSGPILKWKTVKYVFLSWILTIPVSGLISAAVMYLLQAILT</sequence>
<dbReference type="EMBL" id="GL379855">
    <property type="protein sequence ID" value="EGT56333.1"/>
    <property type="molecule type" value="Genomic_DNA"/>
</dbReference>
<evidence type="ECO:0000256" key="8">
    <source>
        <dbReference type="RuleBase" id="RU363058"/>
    </source>
</evidence>
<keyword evidence="6 8" id="KW-1133">Transmembrane helix</keyword>
<evidence type="ECO:0000256" key="7">
    <source>
        <dbReference type="ARBA" id="ARBA00023136"/>
    </source>
</evidence>
<feature type="transmembrane region" description="Helical" evidence="8">
    <location>
        <begin position="214"/>
        <end position="233"/>
    </location>
</feature>
<evidence type="ECO:0000256" key="5">
    <source>
        <dbReference type="ARBA" id="ARBA00022692"/>
    </source>
</evidence>
<feature type="transmembrane region" description="Helical" evidence="8">
    <location>
        <begin position="372"/>
        <end position="396"/>
    </location>
</feature>
<evidence type="ECO:0000313" key="10">
    <source>
        <dbReference type="Proteomes" id="UP000008068"/>
    </source>
</evidence>
<dbReference type="InterPro" id="IPR001204">
    <property type="entry name" value="Phos_transporter"/>
</dbReference>
<reference evidence="10" key="1">
    <citation type="submission" date="2011-07" db="EMBL/GenBank/DDBJ databases">
        <authorList>
            <consortium name="Caenorhabditis brenneri Sequencing and Analysis Consortium"/>
            <person name="Wilson R.K."/>
        </authorList>
    </citation>
    <scope>NUCLEOTIDE SEQUENCE [LARGE SCALE GENOMIC DNA]</scope>
    <source>
        <strain evidence="10">PB2801</strain>
    </source>
</reference>
<feature type="transmembrane region" description="Helical" evidence="8">
    <location>
        <begin position="42"/>
        <end position="61"/>
    </location>
</feature>
<dbReference type="GO" id="GO:0016020">
    <property type="term" value="C:membrane"/>
    <property type="evidence" value="ECO:0007669"/>
    <property type="project" value="UniProtKB-SubCell"/>
</dbReference>
<evidence type="ECO:0000256" key="2">
    <source>
        <dbReference type="ARBA" id="ARBA00009916"/>
    </source>
</evidence>
<proteinExistence type="inferred from homology"/>
<comment type="similarity">
    <text evidence="2 8">Belongs to the inorganic phosphate transporter (PiT) (TC 2.A.20) family.</text>
</comment>
<feature type="transmembrane region" description="Helical" evidence="8">
    <location>
        <begin position="121"/>
        <end position="142"/>
    </location>
</feature>
<dbReference type="GO" id="GO:0035435">
    <property type="term" value="P:phosphate ion transmembrane transport"/>
    <property type="evidence" value="ECO:0007669"/>
    <property type="project" value="TreeGrafter"/>
</dbReference>
<gene>
    <name evidence="9" type="ORF">CAEBREN_13951</name>
</gene>
<comment type="function">
    <text evidence="8">Sodium-phosphate symporter.</text>
</comment>
<feature type="transmembrane region" description="Helical" evidence="8">
    <location>
        <begin position="321"/>
        <end position="339"/>
    </location>
</feature>
<evidence type="ECO:0000256" key="3">
    <source>
        <dbReference type="ARBA" id="ARBA00022448"/>
    </source>
</evidence>
<dbReference type="InParanoid" id="G0NAP5"/>
<dbReference type="HOGENOM" id="CLU_015355_3_1_1"/>
<feature type="transmembrane region" description="Helical" evidence="8">
    <location>
        <begin position="149"/>
        <end position="172"/>
    </location>
</feature>
<dbReference type="FunCoup" id="G0NAP5">
    <property type="interactions" value="25"/>
</dbReference>
<keyword evidence="4 8" id="KW-0592">Phosphate transport</keyword>
<dbReference type="Proteomes" id="UP000008068">
    <property type="component" value="Unassembled WGS sequence"/>
</dbReference>
<dbReference type="AlphaFoldDB" id="G0NAP5"/>
<dbReference type="eggNOG" id="KOG2493">
    <property type="taxonomic scope" value="Eukaryota"/>
</dbReference>
<dbReference type="GO" id="GO:0005315">
    <property type="term" value="F:phosphate transmembrane transporter activity"/>
    <property type="evidence" value="ECO:0007669"/>
    <property type="project" value="InterPro"/>
</dbReference>
<dbReference type="OrthoDB" id="260807at2759"/>
<accession>G0NAP5</accession>
<name>G0NAP5_CAEBE</name>
<feature type="transmembrane region" description="Helical" evidence="8">
    <location>
        <begin position="461"/>
        <end position="484"/>
    </location>
</feature>
<feature type="transmembrane region" description="Helical" evidence="8">
    <location>
        <begin position="178"/>
        <end position="202"/>
    </location>
</feature>
<dbReference type="PANTHER" id="PTHR11101:SF10">
    <property type="entry name" value="PHOSPHATE TRANSPORTER"/>
    <property type="match status" value="1"/>
</dbReference>
<protein>
    <recommendedName>
        <fullName evidence="8">Phosphate transporter</fullName>
    </recommendedName>
</protein>
<organism evidence="10">
    <name type="scientific">Caenorhabditis brenneri</name>
    <name type="common">Nematode worm</name>
    <dbReference type="NCBI Taxonomy" id="135651"/>
    <lineage>
        <taxon>Eukaryota</taxon>
        <taxon>Metazoa</taxon>
        <taxon>Ecdysozoa</taxon>
        <taxon>Nematoda</taxon>
        <taxon>Chromadorea</taxon>
        <taxon>Rhabditida</taxon>
        <taxon>Rhabditina</taxon>
        <taxon>Rhabditomorpha</taxon>
        <taxon>Rhabditoidea</taxon>
        <taxon>Rhabditidae</taxon>
        <taxon>Peloderinae</taxon>
        <taxon>Caenorhabditis</taxon>
    </lineage>
</organism>
<feature type="transmembrane region" description="Helical" evidence="8">
    <location>
        <begin position="245"/>
        <end position="269"/>
    </location>
</feature>
<dbReference type="OMA" id="WMGAPRL"/>
<keyword evidence="5 8" id="KW-0812">Transmembrane</keyword>
<keyword evidence="7 8" id="KW-0472">Membrane</keyword>
<evidence type="ECO:0000256" key="6">
    <source>
        <dbReference type="ARBA" id="ARBA00022989"/>
    </source>
</evidence>
<keyword evidence="3 8" id="KW-0813">Transport</keyword>
<evidence type="ECO:0000313" key="9">
    <source>
        <dbReference type="EMBL" id="EGT56333.1"/>
    </source>
</evidence>